<dbReference type="AlphaFoldDB" id="A0A518DST3"/>
<keyword evidence="2" id="KW-1133">Transmembrane helix</keyword>
<gene>
    <name evidence="3" type="ORF">Pla8534_27050</name>
</gene>
<evidence type="ECO:0000313" key="4">
    <source>
        <dbReference type="Proteomes" id="UP000317648"/>
    </source>
</evidence>
<accession>A0A518DST3</accession>
<feature type="transmembrane region" description="Helical" evidence="2">
    <location>
        <begin position="254"/>
        <end position="278"/>
    </location>
</feature>
<dbReference type="KEGG" id="lcre:Pla8534_27050"/>
<organism evidence="3 4">
    <name type="scientific">Lignipirellula cremea</name>
    <dbReference type="NCBI Taxonomy" id="2528010"/>
    <lineage>
        <taxon>Bacteria</taxon>
        <taxon>Pseudomonadati</taxon>
        <taxon>Planctomycetota</taxon>
        <taxon>Planctomycetia</taxon>
        <taxon>Pirellulales</taxon>
        <taxon>Pirellulaceae</taxon>
        <taxon>Lignipirellula</taxon>
    </lineage>
</organism>
<dbReference type="OrthoDB" id="9852410at2"/>
<dbReference type="EMBL" id="CP036433">
    <property type="protein sequence ID" value="QDU94897.1"/>
    <property type="molecule type" value="Genomic_DNA"/>
</dbReference>
<evidence type="ECO:0000256" key="1">
    <source>
        <dbReference type="SAM" id="MobiDB-lite"/>
    </source>
</evidence>
<keyword evidence="2" id="KW-0812">Transmembrane</keyword>
<evidence type="ECO:0000313" key="3">
    <source>
        <dbReference type="EMBL" id="QDU94897.1"/>
    </source>
</evidence>
<feature type="compositionally biased region" description="Pro residues" evidence="1">
    <location>
        <begin position="11"/>
        <end position="23"/>
    </location>
</feature>
<dbReference type="Proteomes" id="UP000317648">
    <property type="component" value="Chromosome"/>
</dbReference>
<reference evidence="3 4" key="1">
    <citation type="submission" date="2019-02" db="EMBL/GenBank/DDBJ databases">
        <title>Deep-cultivation of Planctomycetes and their phenomic and genomic characterization uncovers novel biology.</title>
        <authorList>
            <person name="Wiegand S."/>
            <person name="Jogler M."/>
            <person name="Boedeker C."/>
            <person name="Pinto D."/>
            <person name="Vollmers J."/>
            <person name="Rivas-Marin E."/>
            <person name="Kohn T."/>
            <person name="Peeters S.H."/>
            <person name="Heuer A."/>
            <person name="Rast P."/>
            <person name="Oberbeckmann S."/>
            <person name="Bunk B."/>
            <person name="Jeske O."/>
            <person name="Meyerdierks A."/>
            <person name="Storesund J.E."/>
            <person name="Kallscheuer N."/>
            <person name="Luecker S."/>
            <person name="Lage O.M."/>
            <person name="Pohl T."/>
            <person name="Merkel B.J."/>
            <person name="Hornburger P."/>
            <person name="Mueller R.-W."/>
            <person name="Bruemmer F."/>
            <person name="Labrenz M."/>
            <person name="Spormann A.M."/>
            <person name="Op den Camp H."/>
            <person name="Overmann J."/>
            <person name="Amann R."/>
            <person name="Jetten M.S.M."/>
            <person name="Mascher T."/>
            <person name="Medema M.H."/>
            <person name="Devos D.P."/>
            <person name="Kaster A.-K."/>
            <person name="Ovreas L."/>
            <person name="Rohde M."/>
            <person name="Galperin M.Y."/>
            <person name="Jogler C."/>
        </authorList>
    </citation>
    <scope>NUCLEOTIDE SEQUENCE [LARGE SCALE GENOMIC DNA]</scope>
    <source>
        <strain evidence="3 4">Pla85_3_4</strain>
    </source>
</reference>
<proteinExistence type="predicted"/>
<sequence length="979" mass="106166">MTKRDPMAGSTPPPPPAGVPAAPPGGANMPGNVVSAGNVVPPSPGDAPPAASSPGAPPASDIPADEPTLLEQFLQRAGSIIAMERGINARSRIKLQVIARDMGLPPEEFEAAMQSLQSGGDKKEPNAEQIQAFRLTVLKQLEKLPRAVLTPDLETKAAQFGVDRYQLTLEQAQKVVREAAAEKKIQRITPAEAERYVGDLIAKKLSGNTWIDLESADRIRSAGQQWGLKAEQVDDLIRLHTEANFKRHQSKRQFATYAIAGGGGLVVLLLCAIGYFVLLGDSSSGALPEEGPAPVAPPPVVKVERNTWWSHELSGDAGVLNRTAGFKPIFQQISAADPNLRATGYEAMFTFLLQQKVDASVRHYAQKVIGGCLAAEPDPEAATALVTSLLDRLLIDRTQPPTTGAAYDQAYWTLQTALTILQQGTLPAERAQQLAEGLQSRLSVALDPADITTEARDACFKSLSTQLYQQLVNAASNGADVGSLQQSLARFAARGISVEQLQQFNAQFLSSVLSRPGVAWRKYEPLLAETVKSNDRLVAAQLLDIYERTQDTSLEEFLDDKLMLAAGAVPNSDDKEGISKAVRQALGLEARPTLQTAEQRWGKIRADAREAVIKQAIFSPDPVALLQDTVDAARLATLACALAQQEPGYPLFDELLAKEPLTLNSSPATAAAEPEDFRPTVSRSTNPAAQAAAEEDLQEQLDILKFFGSHHFSKRISAMMGISRVAPKIQELRPEQAAIIANYLLTDDKKSTGEFDNVATPVSQIRQWRQLRMAIADNVIRASQTDKVLQTIVNTLLRSSSDFEPGRAGRLKMREMLLRSVLEELSNERPDVAVAGNAAVYDAAGAEMLEQYRSRAQLLGASPTDYRSLQTMSQALRLLISLTASKAQPQQAGDKAFVASLAQQLQAVDYVAAGNELRRAVMLQRIWLRLLALQPTALESDKSRTIIDKVVGRDVAATNLLHQLKDGETSILQMYMLHD</sequence>
<feature type="compositionally biased region" description="Low complexity" evidence="1">
    <location>
        <begin position="24"/>
        <end position="33"/>
    </location>
</feature>
<dbReference type="RefSeq" id="WP_145053688.1">
    <property type="nucleotide sequence ID" value="NZ_CP036433.1"/>
</dbReference>
<evidence type="ECO:0000256" key="2">
    <source>
        <dbReference type="SAM" id="Phobius"/>
    </source>
</evidence>
<name>A0A518DST3_9BACT</name>
<keyword evidence="4" id="KW-1185">Reference proteome</keyword>
<protein>
    <submittedName>
        <fullName evidence="3">Uncharacterized protein</fullName>
    </submittedName>
</protein>
<keyword evidence="2" id="KW-0472">Membrane</keyword>
<feature type="region of interest" description="Disordered" evidence="1">
    <location>
        <begin position="1"/>
        <end position="64"/>
    </location>
</feature>
<feature type="compositionally biased region" description="Low complexity" evidence="1">
    <location>
        <begin position="48"/>
        <end position="62"/>
    </location>
</feature>